<keyword evidence="4 6" id="KW-0904">Protein phosphatase</keyword>
<gene>
    <name evidence="8" type="ORF">FGO68_gene16978</name>
</gene>
<accession>A0A8J8T1V9</accession>
<dbReference type="InterPro" id="IPR001932">
    <property type="entry name" value="PPM-type_phosphatase-like_dom"/>
</dbReference>
<organism evidence="8 9">
    <name type="scientific">Halteria grandinella</name>
    <dbReference type="NCBI Taxonomy" id="5974"/>
    <lineage>
        <taxon>Eukaryota</taxon>
        <taxon>Sar</taxon>
        <taxon>Alveolata</taxon>
        <taxon>Ciliophora</taxon>
        <taxon>Intramacronucleata</taxon>
        <taxon>Spirotrichea</taxon>
        <taxon>Stichotrichia</taxon>
        <taxon>Sporadotrichida</taxon>
        <taxon>Halteriidae</taxon>
        <taxon>Halteria</taxon>
    </lineage>
</organism>
<dbReference type="PROSITE" id="PS01032">
    <property type="entry name" value="PPM_1"/>
    <property type="match status" value="1"/>
</dbReference>
<keyword evidence="5" id="KW-0472">Membrane</keyword>
<dbReference type="SMART" id="SM00332">
    <property type="entry name" value="PP2Cc"/>
    <property type="match status" value="1"/>
</dbReference>
<dbReference type="PROSITE" id="PS51746">
    <property type="entry name" value="PPM_2"/>
    <property type="match status" value="1"/>
</dbReference>
<comment type="subcellular location">
    <subcellularLocation>
        <location evidence="1">Membrane</location>
        <topology evidence="1">Peripheral membrane protein</topology>
    </subcellularLocation>
</comment>
<dbReference type="Proteomes" id="UP000785679">
    <property type="component" value="Unassembled WGS sequence"/>
</dbReference>
<dbReference type="Gene3D" id="3.60.40.10">
    <property type="entry name" value="PPM-type phosphatase domain"/>
    <property type="match status" value="1"/>
</dbReference>
<dbReference type="GO" id="GO:0016020">
    <property type="term" value="C:membrane"/>
    <property type="evidence" value="ECO:0007669"/>
    <property type="project" value="UniProtKB-SubCell"/>
</dbReference>
<keyword evidence="3 6" id="KW-0378">Hydrolase</keyword>
<evidence type="ECO:0000256" key="4">
    <source>
        <dbReference type="ARBA" id="ARBA00022912"/>
    </source>
</evidence>
<sequence length="352" mass="39895">MCLGFGTYFTTKPSNECAPEEKQPVTYERNKLEKRAFVLQYPANQPCEDRFNCYQFKSQQAYYAAVFDGHGGWQVSDHAMRHLHTYLDEELKGAKTDAQIQQAIINAYNRVEKDWVDLAKNAFDKGYPATAYVGSCALVAVVKDNKLYVANAGDSKAALLSKSKDGTYIYKKVSITYNANKSYEQERLKKLFPKEDDIIKCKGRDQKACYVKGNLMPTRAFGDLRLKMGEFNFHNHPIELGYRNPIPKFNGPYITHTPTVEVVELTNDDQFLVLASDGLWDEIPRKKVPEIVQGKDTDIQSVAASLFEAAMQEVSKDRGRTREFISQLPPGPQKRGIHDDITVLVLSLKNQV</sequence>
<evidence type="ECO:0000256" key="1">
    <source>
        <dbReference type="ARBA" id="ARBA00004170"/>
    </source>
</evidence>
<reference evidence="8" key="1">
    <citation type="submission" date="2019-06" db="EMBL/GenBank/DDBJ databases">
        <authorList>
            <person name="Zheng W."/>
        </authorList>
    </citation>
    <scope>NUCLEOTIDE SEQUENCE</scope>
    <source>
        <strain evidence="8">QDHG01</strain>
    </source>
</reference>
<evidence type="ECO:0000256" key="3">
    <source>
        <dbReference type="ARBA" id="ARBA00022801"/>
    </source>
</evidence>
<evidence type="ECO:0000313" key="9">
    <source>
        <dbReference type="Proteomes" id="UP000785679"/>
    </source>
</evidence>
<dbReference type="PANTHER" id="PTHR47992">
    <property type="entry name" value="PROTEIN PHOSPHATASE"/>
    <property type="match status" value="1"/>
</dbReference>
<comment type="similarity">
    <text evidence="6">Belongs to the PP2C family.</text>
</comment>
<dbReference type="CDD" id="cd00143">
    <property type="entry name" value="PP2Cc"/>
    <property type="match status" value="1"/>
</dbReference>
<proteinExistence type="inferred from homology"/>
<comment type="caution">
    <text evidence="8">The sequence shown here is derived from an EMBL/GenBank/DDBJ whole genome shotgun (WGS) entry which is preliminary data.</text>
</comment>
<feature type="domain" description="PPM-type phosphatase" evidence="7">
    <location>
        <begin position="33"/>
        <end position="348"/>
    </location>
</feature>
<dbReference type="AlphaFoldDB" id="A0A8J8T1V9"/>
<dbReference type="SUPFAM" id="SSF81606">
    <property type="entry name" value="PP2C-like"/>
    <property type="match status" value="1"/>
</dbReference>
<dbReference type="InterPro" id="IPR015655">
    <property type="entry name" value="PP2C"/>
</dbReference>
<dbReference type="GO" id="GO:0004722">
    <property type="term" value="F:protein serine/threonine phosphatase activity"/>
    <property type="evidence" value="ECO:0007669"/>
    <property type="project" value="InterPro"/>
</dbReference>
<protein>
    <recommendedName>
        <fullName evidence="7">PPM-type phosphatase domain-containing protein</fullName>
    </recommendedName>
</protein>
<dbReference type="InterPro" id="IPR036457">
    <property type="entry name" value="PPM-type-like_dom_sf"/>
</dbReference>
<dbReference type="EMBL" id="RRYP01009365">
    <property type="protein sequence ID" value="TNV79114.1"/>
    <property type="molecule type" value="Genomic_DNA"/>
</dbReference>
<evidence type="ECO:0000313" key="8">
    <source>
        <dbReference type="EMBL" id="TNV79114.1"/>
    </source>
</evidence>
<keyword evidence="2" id="KW-0479">Metal-binding</keyword>
<name>A0A8J8T1V9_HALGN</name>
<evidence type="ECO:0000256" key="6">
    <source>
        <dbReference type="RuleBase" id="RU003465"/>
    </source>
</evidence>
<evidence type="ECO:0000256" key="5">
    <source>
        <dbReference type="ARBA" id="ARBA00023136"/>
    </source>
</evidence>
<dbReference type="OrthoDB" id="420076at2759"/>
<dbReference type="GO" id="GO:0046872">
    <property type="term" value="F:metal ion binding"/>
    <property type="evidence" value="ECO:0007669"/>
    <property type="project" value="UniProtKB-KW"/>
</dbReference>
<dbReference type="InterPro" id="IPR000222">
    <property type="entry name" value="PP2C_BS"/>
</dbReference>
<evidence type="ECO:0000259" key="7">
    <source>
        <dbReference type="PROSITE" id="PS51746"/>
    </source>
</evidence>
<dbReference type="Pfam" id="PF00481">
    <property type="entry name" value="PP2C"/>
    <property type="match status" value="1"/>
</dbReference>
<keyword evidence="9" id="KW-1185">Reference proteome</keyword>
<evidence type="ECO:0000256" key="2">
    <source>
        <dbReference type="ARBA" id="ARBA00022723"/>
    </source>
</evidence>